<reference evidence="1 2" key="1">
    <citation type="journal article" date="2015" name="Nature">
        <title>rRNA introns, odd ribosomes, and small enigmatic genomes across a large radiation of phyla.</title>
        <authorList>
            <person name="Brown C.T."/>
            <person name="Hug L.A."/>
            <person name="Thomas B.C."/>
            <person name="Sharon I."/>
            <person name="Castelle C.J."/>
            <person name="Singh A."/>
            <person name="Wilkins M.J."/>
            <person name="Williams K.H."/>
            <person name="Banfield J.F."/>
        </authorList>
    </citation>
    <scope>NUCLEOTIDE SEQUENCE [LARGE SCALE GENOMIC DNA]</scope>
</reference>
<dbReference type="Proteomes" id="UP000034231">
    <property type="component" value="Unassembled WGS sequence"/>
</dbReference>
<accession>A0A0G0IE32</accession>
<sequence>MAALTKEEMVKLGFLSPGPESKAKKVPYKGKPVKVRFLREYPKGTS</sequence>
<protein>
    <submittedName>
        <fullName evidence="1">Uncharacterized protein</fullName>
    </submittedName>
</protein>
<gene>
    <name evidence="1" type="ORF">US68_C0017G0011</name>
</gene>
<evidence type="ECO:0000313" key="2">
    <source>
        <dbReference type="Proteomes" id="UP000034231"/>
    </source>
</evidence>
<evidence type="ECO:0000313" key="1">
    <source>
        <dbReference type="EMBL" id="KKQ49230.1"/>
    </source>
</evidence>
<dbReference type="EMBL" id="LBTX01000017">
    <property type="protein sequence ID" value="KKQ49230.1"/>
    <property type="molecule type" value="Genomic_DNA"/>
</dbReference>
<proteinExistence type="predicted"/>
<name>A0A0G0IE32_9BACT</name>
<organism evidence="1 2">
    <name type="scientific">Candidatus Shapirobacteria bacterium GW2011_GWE1_38_10</name>
    <dbReference type="NCBI Taxonomy" id="1618488"/>
    <lineage>
        <taxon>Bacteria</taxon>
        <taxon>Candidatus Shapironibacteriota</taxon>
    </lineage>
</organism>
<comment type="caution">
    <text evidence="1">The sequence shown here is derived from an EMBL/GenBank/DDBJ whole genome shotgun (WGS) entry which is preliminary data.</text>
</comment>
<dbReference type="AlphaFoldDB" id="A0A0G0IE32"/>